<dbReference type="Pfam" id="PF00005">
    <property type="entry name" value="ABC_tran"/>
    <property type="match status" value="1"/>
</dbReference>
<dbReference type="PROSITE" id="PS50893">
    <property type="entry name" value="ABC_TRANSPORTER_2"/>
    <property type="match status" value="1"/>
</dbReference>
<dbReference type="PROSITE" id="PS00211">
    <property type="entry name" value="ABC_TRANSPORTER_1"/>
    <property type="match status" value="1"/>
</dbReference>
<sequence>MEGNRLIEVRNLNFSIENKKIVEDISIKVNQGQFIGVIGANGSGKSTLLKNVYRFLKYDSGDIKLKNIDLYSYSSKDLAKEMAVLAQKQNMNFDFSVEEIVEMGRYAYKHSIFETDENKNSKFIEDALNAVGMYEMRDRSFLSLSGGEMQRVLIARALAQNSEILILDEPTNHLDIKYQIQIMELVKETQKTILAVIHDMNIASSYCNYIYALKDGKICFEGSPEEIFTKEKIKNIFDIEADILIHPKNKKPLIVF</sequence>
<dbReference type="PANTHER" id="PTHR42794">
    <property type="entry name" value="HEMIN IMPORT ATP-BINDING PROTEIN HMUV"/>
    <property type="match status" value="1"/>
</dbReference>
<dbReference type="GO" id="GO:0016887">
    <property type="term" value="F:ATP hydrolysis activity"/>
    <property type="evidence" value="ECO:0007669"/>
    <property type="project" value="InterPro"/>
</dbReference>
<keyword evidence="3" id="KW-0067">ATP-binding</keyword>
<dbReference type="InterPro" id="IPR003593">
    <property type="entry name" value="AAA+_ATPase"/>
</dbReference>
<feature type="domain" description="ABC transporter" evidence="4">
    <location>
        <begin position="7"/>
        <end position="240"/>
    </location>
</feature>
<dbReference type="InterPro" id="IPR017871">
    <property type="entry name" value="ABC_transporter-like_CS"/>
</dbReference>
<protein>
    <submittedName>
        <fullName evidence="5">ABC transporter</fullName>
    </submittedName>
</protein>
<reference evidence="5 6" key="1">
    <citation type="submission" date="2017-06" db="EMBL/GenBank/DDBJ databases">
        <title>Genome sequencing of Fusobacterium nucleatum subsp. polymorphum KCOM 1275 (=ChDC F310).</title>
        <authorList>
            <person name="Kook J.-K."/>
            <person name="Park S.-N."/>
            <person name="Lim Y.K."/>
            <person name="Roh H."/>
        </authorList>
    </citation>
    <scope>NUCLEOTIDE SEQUENCE [LARGE SCALE GENOMIC DNA]</scope>
    <source>
        <strain evidence="5 6">KCOM 1275</strain>
    </source>
</reference>
<evidence type="ECO:0000259" key="4">
    <source>
        <dbReference type="PROSITE" id="PS50893"/>
    </source>
</evidence>
<name>A0A241Q031_FUSNP</name>
<evidence type="ECO:0000313" key="6">
    <source>
        <dbReference type="Proteomes" id="UP000197638"/>
    </source>
</evidence>
<dbReference type="Proteomes" id="UP000197638">
    <property type="component" value="Chromosome"/>
</dbReference>
<dbReference type="InterPro" id="IPR003439">
    <property type="entry name" value="ABC_transporter-like_ATP-bd"/>
</dbReference>
<dbReference type="GO" id="GO:0005524">
    <property type="term" value="F:ATP binding"/>
    <property type="evidence" value="ECO:0007669"/>
    <property type="project" value="UniProtKB-KW"/>
</dbReference>
<dbReference type="InterPro" id="IPR027417">
    <property type="entry name" value="P-loop_NTPase"/>
</dbReference>
<proteinExistence type="predicted"/>
<evidence type="ECO:0000313" key="5">
    <source>
        <dbReference type="EMBL" id="ASG27969.1"/>
    </source>
</evidence>
<dbReference type="Gene3D" id="3.40.50.300">
    <property type="entry name" value="P-loop containing nucleotide triphosphate hydrolases"/>
    <property type="match status" value="1"/>
</dbReference>
<dbReference type="SUPFAM" id="SSF52540">
    <property type="entry name" value="P-loop containing nucleoside triphosphate hydrolases"/>
    <property type="match status" value="1"/>
</dbReference>
<keyword evidence="1" id="KW-0813">Transport</keyword>
<keyword evidence="2" id="KW-0547">Nucleotide-binding</keyword>
<gene>
    <name evidence="5" type="ORF">CBG61_02755</name>
</gene>
<dbReference type="CDD" id="cd03214">
    <property type="entry name" value="ABC_Iron-Siderophores_B12_Hemin"/>
    <property type="match status" value="1"/>
</dbReference>
<organism evidence="5 6">
    <name type="scientific">Fusobacterium nucleatum subsp. polymorphum</name>
    <name type="common">Fusobacterium polymorphum</name>
    <dbReference type="NCBI Taxonomy" id="76857"/>
    <lineage>
        <taxon>Bacteria</taxon>
        <taxon>Fusobacteriati</taxon>
        <taxon>Fusobacteriota</taxon>
        <taxon>Fusobacteriia</taxon>
        <taxon>Fusobacteriales</taxon>
        <taxon>Fusobacteriaceae</taxon>
        <taxon>Fusobacterium</taxon>
    </lineage>
</organism>
<evidence type="ECO:0000256" key="2">
    <source>
        <dbReference type="ARBA" id="ARBA00022741"/>
    </source>
</evidence>
<evidence type="ECO:0000256" key="1">
    <source>
        <dbReference type="ARBA" id="ARBA00022448"/>
    </source>
</evidence>
<dbReference type="FunFam" id="3.40.50.300:FF:000134">
    <property type="entry name" value="Iron-enterobactin ABC transporter ATP-binding protein"/>
    <property type="match status" value="1"/>
</dbReference>
<dbReference type="SMART" id="SM00382">
    <property type="entry name" value="AAA"/>
    <property type="match status" value="1"/>
</dbReference>
<dbReference type="EMBL" id="CP022123">
    <property type="protein sequence ID" value="ASG27969.1"/>
    <property type="molecule type" value="Genomic_DNA"/>
</dbReference>
<accession>A0A241Q031</accession>
<evidence type="ECO:0000256" key="3">
    <source>
        <dbReference type="ARBA" id="ARBA00022840"/>
    </source>
</evidence>
<dbReference type="AlphaFoldDB" id="A0A241Q031"/>
<dbReference type="PANTHER" id="PTHR42794:SF2">
    <property type="entry name" value="ABC TRANSPORTER ATP-BINDING PROTEIN"/>
    <property type="match status" value="1"/>
</dbReference>